<protein>
    <recommendedName>
        <fullName evidence="3">Membrane protein YkgB</fullName>
    </recommendedName>
</protein>
<evidence type="ECO:0000313" key="2">
    <source>
        <dbReference type="Proteomes" id="UP000199055"/>
    </source>
</evidence>
<dbReference type="AlphaFoldDB" id="A0A1H8ZAG0"/>
<name>A0A1H8ZAG0_9ACTN</name>
<accession>A0A1H8ZAG0</accession>
<reference evidence="1 2" key="1">
    <citation type="submission" date="2016-10" db="EMBL/GenBank/DDBJ databases">
        <authorList>
            <person name="de Groot N.N."/>
        </authorList>
    </citation>
    <scope>NUCLEOTIDE SEQUENCE [LARGE SCALE GENOMIC DNA]</scope>
    <source>
        <strain evidence="1 2">CGMCC 4.3519</strain>
    </source>
</reference>
<sequence length="137" mass="14727">MGLVFLWFGALKLFPATSPAEGVAVRAAMKLTFGLMQPDTVRMSLALCELAIGTGLTTGFLLRPALAAFFAHMTGVFSALFVLPGEMWQSDSVVPTMEGQYIIKNVVLVAACLTVAADELSRPRTRRGFAFGKSRPL</sequence>
<gene>
    <name evidence="1" type="ORF">SAMN05216481_101410</name>
</gene>
<evidence type="ECO:0008006" key="3">
    <source>
        <dbReference type="Google" id="ProtNLM"/>
    </source>
</evidence>
<proteinExistence type="predicted"/>
<keyword evidence="2" id="KW-1185">Reference proteome</keyword>
<organism evidence="1 2">
    <name type="scientific">Streptomyces radiopugnans</name>
    <dbReference type="NCBI Taxonomy" id="403935"/>
    <lineage>
        <taxon>Bacteria</taxon>
        <taxon>Bacillati</taxon>
        <taxon>Actinomycetota</taxon>
        <taxon>Actinomycetes</taxon>
        <taxon>Kitasatosporales</taxon>
        <taxon>Streptomycetaceae</taxon>
        <taxon>Streptomyces</taxon>
    </lineage>
</organism>
<dbReference type="EMBL" id="FOET01000001">
    <property type="protein sequence ID" value="SEP61323.1"/>
    <property type="molecule type" value="Genomic_DNA"/>
</dbReference>
<dbReference type="Proteomes" id="UP000199055">
    <property type="component" value="Unassembled WGS sequence"/>
</dbReference>
<dbReference type="RefSeq" id="WP_245769785.1">
    <property type="nucleotide sequence ID" value="NZ_FOET01000001.1"/>
</dbReference>
<evidence type="ECO:0000313" key="1">
    <source>
        <dbReference type="EMBL" id="SEP61323.1"/>
    </source>
</evidence>